<keyword evidence="2" id="KW-1133">Transmembrane helix</keyword>
<feature type="compositionally biased region" description="Basic residues" evidence="1">
    <location>
        <begin position="68"/>
        <end position="84"/>
    </location>
</feature>
<evidence type="ECO:0000313" key="3">
    <source>
        <dbReference type="EMBL" id="KAH7372373.1"/>
    </source>
</evidence>
<keyword evidence="4" id="KW-1185">Reference proteome</keyword>
<feature type="compositionally biased region" description="Basic residues" evidence="1">
    <location>
        <begin position="91"/>
        <end position="106"/>
    </location>
</feature>
<dbReference type="Proteomes" id="UP000825935">
    <property type="component" value="Chromosome 17"/>
</dbReference>
<evidence type="ECO:0000256" key="2">
    <source>
        <dbReference type="SAM" id="Phobius"/>
    </source>
</evidence>
<keyword evidence="2" id="KW-0472">Membrane</keyword>
<evidence type="ECO:0000313" key="4">
    <source>
        <dbReference type="Proteomes" id="UP000825935"/>
    </source>
</evidence>
<accession>A0A8T2ST32</accession>
<comment type="caution">
    <text evidence="3">The sequence shown here is derived from an EMBL/GenBank/DDBJ whole genome shotgun (WGS) entry which is preliminary data.</text>
</comment>
<evidence type="ECO:0000256" key="1">
    <source>
        <dbReference type="SAM" id="MobiDB-lite"/>
    </source>
</evidence>
<gene>
    <name evidence="3" type="ORF">KP509_17G000200</name>
</gene>
<keyword evidence="2" id="KW-0812">Transmembrane</keyword>
<reference evidence="3" key="1">
    <citation type="submission" date="2021-08" db="EMBL/GenBank/DDBJ databases">
        <title>WGS assembly of Ceratopteris richardii.</title>
        <authorList>
            <person name="Marchant D.B."/>
            <person name="Chen G."/>
            <person name="Jenkins J."/>
            <person name="Shu S."/>
            <person name="Leebens-Mack J."/>
            <person name="Grimwood J."/>
            <person name="Schmutz J."/>
            <person name="Soltis P."/>
            <person name="Soltis D."/>
            <person name="Chen Z.-H."/>
        </authorList>
    </citation>
    <scope>NUCLEOTIDE SEQUENCE</scope>
    <source>
        <strain evidence="3">Whitten #5841</strain>
        <tissue evidence="3">Leaf</tissue>
    </source>
</reference>
<feature type="region of interest" description="Disordered" evidence="1">
    <location>
        <begin position="64"/>
        <end position="106"/>
    </location>
</feature>
<sequence>MATTTCMLFSPTHTLSLSPVHGSAMLLCNIGNHAWPCSPLVMMFTPIVISAFLSVTFITAALDSRRRTDGHRKKGAGHKPHKVKRADTKRSRSRGGKRKASHAKCD</sequence>
<dbReference type="AlphaFoldDB" id="A0A8T2ST32"/>
<feature type="transmembrane region" description="Helical" evidence="2">
    <location>
        <begin position="40"/>
        <end position="62"/>
    </location>
</feature>
<name>A0A8T2ST32_CERRI</name>
<organism evidence="3 4">
    <name type="scientific">Ceratopteris richardii</name>
    <name type="common">Triangle waterfern</name>
    <dbReference type="NCBI Taxonomy" id="49495"/>
    <lineage>
        <taxon>Eukaryota</taxon>
        <taxon>Viridiplantae</taxon>
        <taxon>Streptophyta</taxon>
        <taxon>Embryophyta</taxon>
        <taxon>Tracheophyta</taxon>
        <taxon>Polypodiopsida</taxon>
        <taxon>Polypodiidae</taxon>
        <taxon>Polypodiales</taxon>
        <taxon>Pteridineae</taxon>
        <taxon>Pteridaceae</taxon>
        <taxon>Parkerioideae</taxon>
        <taxon>Ceratopteris</taxon>
    </lineage>
</organism>
<protein>
    <submittedName>
        <fullName evidence="3">Uncharacterized protein</fullName>
    </submittedName>
</protein>
<dbReference type="EMBL" id="CM035422">
    <property type="protein sequence ID" value="KAH7372373.1"/>
    <property type="molecule type" value="Genomic_DNA"/>
</dbReference>
<proteinExistence type="predicted"/>